<evidence type="ECO:0000313" key="4">
    <source>
        <dbReference type="Proteomes" id="UP000639338"/>
    </source>
</evidence>
<evidence type="ECO:0000256" key="1">
    <source>
        <dbReference type="SAM" id="MobiDB-lite"/>
    </source>
</evidence>
<sequence length="300" mass="34302">MWKSLFLCLFITTALDALPLDKESYEEVPIPPTELLPPLADAEESKFAVDIFNENVTLANELLPPFENNKTDKLGVVYIINLYAVRNATEDNDNDEEVLNADITGKIPGILEPIATVLLILEEEDENKPVSLDEFAKDLEDDGFKVERIGDDNEIKVIKIDMDGTEEPDFELIKPGQLNKIRRRRSPEPHLGLLNKLLDKHRGDDCDPCRQKQYYQQPPQYYQPPPQQYQPPPQYYQPPRQHYQPPPQHYQPPQYEPYRQHYRPPPQQQPCDVCGQTGGNHGSHSQSSAQASAQSSSNSW</sequence>
<gene>
    <name evidence="3" type="ORF">HCN44_000096</name>
</gene>
<keyword evidence="2" id="KW-0732">Signal</keyword>
<name>A0A834XQG5_APHGI</name>
<keyword evidence="4" id="KW-1185">Reference proteome</keyword>
<accession>A0A834XQG5</accession>
<organism evidence="3 4">
    <name type="scientific">Aphidius gifuensis</name>
    <name type="common">Parasitoid wasp</name>
    <dbReference type="NCBI Taxonomy" id="684658"/>
    <lineage>
        <taxon>Eukaryota</taxon>
        <taxon>Metazoa</taxon>
        <taxon>Ecdysozoa</taxon>
        <taxon>Arthropoda</taxon>
        <taxon>Hexapoda</taxon>
        <taxon>Insecta</taxon>
        <taxon>Pterygota</taxon>
        <taxon>Neoptera</taxon>
        <taxon>Endopterygota</taxon>
        <taxon>Hymenoptera</taxon>
        <taxon>Apocrita</taxon>
        <taxon>Ichneumonoidea</taxon>
        <taxon>Braconidae</taxon>
        <taxon>Aphidiinae</taxon>
        <taxon>Aphidius</taxon>
    </lineage>
</organism>
<dbReference type="EMBL" id="JACMRX010000004">
    <property type="protein sequence ID" value="KAF7990291.1"/>
    <property type="molecule type" value="Genomic_DNA"/>
</dbReference>
<protein>
    <submittedName>
        <fullName evidence="3">Uncharacterized protein</fullName>
    </submittedName>
</protein>
<feature type="chain" id="PRO_5032828998" evidence="2">
    <location>
        <begin position="18"/>
        <end position="300"/>
    </location>
</feature>
<evidence type="ECO:0000313" key="3">
    <source>
        <dbReference type="EMBL" id="KAF7990291.1"/>
    </source>
</evidence>
<comment type="caution">
    <text evidence="3">The sequence shown here is derived from an EMBL/GenBank/DDBJ whole genome shotgun (WGS) entry which is preliminary data.</text>
</comment>
<dbReference type="OrthoDB" id="7699652at2759"/>
<proteinExistence type="predicted"/>
<feature type="signal peptide" evidence="2">
    <location>
        <begin position="1"/>
        <end position="17"/>
    </location>
</feature>
<feature type="compositionally biased region" description="Low complexity" evidence="1">
    <location>
        <begin position="282"/>
        <end position="300"/>
    </location>
</feature>
<reference evidence="3 4" key="1">
    <citation type="submission" date="2020-08" db="EMBL/GenBank/DDBJ databases">
        <title>Aphidius gifuensis genome sequencing and assembly.</title>
        <authorList>
            <person name="Du Z."/>
        </authorList>
    </citation>
    <scope>NUCLEOTIDE SEQUENCE [LARGE SCALE GENOMIC DNA]</scope>
    <source>
        <strain evidence="3">YNYX2018</strain>
        <tissue evidence="3">Adults</tissue>
    </source>
</reference>
<feature type="compositionally biased region" description="Pro residues" evidence="1">
    <location>
        <begin position="221"/>
        <end position="236"/>
    </location>
</feature>
<feature type="region of interest" description="Disordered" evidence="1">
    <location>
        <begin position="217"/>
        <end position="300"/>
    </location>
</feature>
<dbReference type="Proteomes" id="UP000639338">
    <property type="component" value="Unassembled WGS sequence"/>
</dbReference>
<dbReference type="AlphaFoldDB" id="A0A834XQG5"/>
<evidence type="ECO:0000256" key="2">
    <source>
        <dbReference type="SAM" id="SignalP"/>
    </source>
</evidence>